<evidence type="ECO:0000313" key="2">
    <source>
        <dbReference type="Proteomes" id="UP001145114"/>
    </source>
</evidence>
<name>A0ACC1HIW1_9FUNG</name>
<accession>A0ACC1HIW1</accession>
<reference evidence="1" key="1">
    <citation type="submission" date="2022-06" db="EMBL/GenBank/DDBJ databases">
        <title>Phylogenomic reconstructions and comparative analyses of Kickxellomycotina fungi.</title>
        <authorList>
            <person name="Reynolds N.K."/>
            <person name="Stajich J.E."/>
            <person name="Barry K."/>
            <person name="Grigoriev I.V."/>
            <person name="Crous P."/>
            <person name="Smith M.E."/>
        </authorList>
    </citation>
    <scope>NUCLEOTIDE SEQUENCE</scope>
    <source>
        <strain evidence="1">RSA 2271</strain>
    </source>
</reference>
<protein>
    <submittedName>
        <fullName evidence="1">Uncharacterized protein</fullName>
    </submittedName>
</protein>
<evidence type="ECO:0000313" key="1">
    <source>
        <dbReference type="EMBL" id="KAJ1675990.1"/>
    </source>
</evidence>
<gene>
    <name evidence="1" type="ORF">EV182_000160</name>
</gene>
<dbReference type="EMBL" id="JAMZIH010005146">
    <property type="protein sequence ID" value="KAJ1675990.1"/>
    <property type="molecule type" value="Genomic_DNA"/>
</dbReference>
<dbReference type="Proteomes" id="UP001145114">
    <property type="component" value="Unassembled WGS sequence"/>
</dbReference>
<comment type="caution">
    <text evidence="1">The sequence shown here is derived from an EMBL/GenBank/DDBJ whole genome shotgun (WGS) entry which is preliminary data.</text>
</comment>
<proteinExistence type="predicted"/>
<organism evidence="1 2">
    <name type="scientific">Spiromyces aspiralis</name>
    <dbReference type="NCBI Taxonomy" id="68401"/>
    <lineage>
        <taxon>Eukaryota</taxon>
        <taxon>Fungi</taxon>
        <taxon>Fungi incertae sedis</taxon>
        <taxon>Zoopagomycota</taxon>
        <taxon>Kickxellomycotina</taxon>
        <taxon>Kickxellomycetes</taxon>
        <taxon>Kickxellales</taxon>
        <taxon>Kickxellaceae</taxon>
        <taxon>Spiromyces</taxon>
    </lineage>
</organism>
<sequence>MTYAQQDKAERKKCDYTDEVPGPLSSAGVEVEEEYRGSFYSYVGDNFQKMNRDMISKIREAKAAEREMAGEEEKPAEFVVLNESQKEYVITNHQHFTKVILSLICWSDDPSVFMDTDYEIHRGPWAWDRISILSKGEFEPVAAECKDITERVYGIVRKIVKEDIGKEFPSK</sequence>
<keyword evidence="2" id="KW-1185">Reference proteome</keyword>